<feature type="non-terminal residue" evidence="1">
    <location>
        <position position="1"/>
    </location>
</feature>
<accession>X1KJX3</accession>
<evidence type="ECO:0000313" key="1">
    <source>
        <dbReference type="EMBL" id="GAH93905.1"/>
    </source>
</evidence>
<name>X1KJX3_9ZZZZ</name>
<dbReference type="EMBL" id="BARV01000132">
    <property type="protein sequence ID" value="GAH93905.1"/>
    <property type="molecule type" value="Genomic_DNA"/>
</dbReference>
<reference evidence="1" key="1">
    <citation type="journal article" date="2014" name="Front. Microbiol.">
        <title>High frequency of phylogenetically diverse reductive dehalogenase-homologous genes in deep subseafloor sedimentary metagenomes.</title>
        <authorList>
            <person name="Kawai M."/>
            <person name="Futagami T."/>
            <person name="Toyoda A."/>
            <person name="Takaki Y."/>
            <person name="Nishi S."/>
            <person name="Hori S."/>
            <person name="Arai W."/>
            <person name="Tsubouchi T."/>
            <person name="Morono Y."/>
            <person name="Uchiyama I."/>
            <person name="Ito T."/>
            <person name="Fujiyama A."/>
            <person name="Inagaki F."/>
            <person name="Takami H."/>
        </authorList>
    </citation>
    <scope>NUCLEOTIDE SEQUENCE</scope>
    <source>
        <strain evidence="1">Expedition CK06-06</strain>
    </source>
</reference>
<dbReference type="AlphaFoldDB" id="X1KJX3"/>
<organism evidence="1">
    <name type="scientific">marine sediment metagenome</name>
    <dbReference type="NCBI Taxonomy" id="412755"/>
    <lineage>
        <taxon>unclassified sequences</taxon>
        <taxon>metagenomes</taxon>
        <taxon>ecological metagenomes</taxon>
    </lineage>
</organism>
<proteinExistence type="predicted"/>
<gene>
    <name evidence="1" type="ORF">S06H3_00674</name>
</gene>
<comment type="caution">
    <text evidence="1">The sequence shown here is derived from an EMBL/GenBank/DDBJ whole genome shotgun (WGS) entry which is preliminary data.</text>
</comment>
<protein>
    <submittedName>
        <fullName evidence="1">Uncharacterized protein</fullName>
    </submittedName>
</protein>
<sequence>GSIDLVEPSDADEITQLRSYSNRKLISVEIFPIFPAYYFHKPCVTLFNYDKPPPFLSPNIENFLDNFVANKCDVSVKIRKDGVAVTTHKLREFEIV</sequence>